<dbReference type="InterPro" id="IPR008758">
    <property type="entry name" value="Peptidase_S28"/>
</dbReference>
<keyword evidence="4" id="KW-0378">Hydrolase</keyword>
<dbReference type="Gene3D" id="3.40.50.1820">
    <property type="entry name" value="alpha/beta hydrolase"/>
    <property type="match status" value="2"/>
</dbReference>
<feature type="signal peptide" evidence="6">
    <location>
        <begin position="1"/>
        <end position="20"/>
    </location>
</feature>
<keyword evidence="3 6" id="KW-0732">Signal</keyword>
<dbReference type="FunFam" id="3.40.50.1820:FF:000251">
    <property type="entry name" value="Extracelular serine carboxypeptidase, putative"/>
    <property type="match status" value="1"/>
</dbReference>
<dbReference type="AlphaFoldDB" id="A0A0U1LM53"/>
<comment type="similarity">
    <text evidence="1">Belongs to the peptidase S28 family.</text>
</comment>
<reference evidence="7 8" key="1">
    <citation type="submission" date="2015-04" db="EMBL/GenBank/DDBJ databases">
        <authorList>
            <person name="Syromyatnikov M.Y."/>
            <person name="Popov V.N."/>
        </authorList>
    </citation>
    <scope>NUCLEOTIDE SEQUENCE [LARGE SCALE GENOMIC DNA]</scope>
    <source>
        <strain evidence="7">WF-38-12</strain>
    </source>
</reference>
<dbReference type="PANTHER" id="PTHR11010:SF117">
    <property type="entry name" value="SERINE PROTEASE 16"/>
    <property type="match status" value="1"/>
</dbReference>
<dbReference type="GO" id="GO:0070008">
    <property type="term" value="F:serine-type exopeptidase activity"/>
    <property type="evidence" value="ECO:0007669"/>
    <property type="project" value="InterPro"/>
</dbReference>
<protein>
    <submittedName>
        <fullName evidence="7">Uncharacterized protein</fullName>
    </submittedName>
</protein>
<organism evidence="7 8">
    <name type="scientific">Talaromyces islandicus</name>
    <name type="common">Penicillium islandicum</name>
    <dbReference type="NCBI Taxonomy" id="28573"/>
    <lineage>
        <taxon>Eukaryota</taxon>
        <taxon>Fungi</taxon>
        <taxon>Dikarya</taxon>
        <taxon>Ascomycota</taxon>
        <taxon>Pezizomycotina</taxon>
        <taxon>Eurotiomycetes</taxon>
        <taxon>Eurotiomycetidae</taxon>
        <taxon>Eurotiales</taxon>
        <taxon>Trichocomaceae</taxon>
        <taxon>Talaromyces</taxon>
        <taxon>Talaromyces sect. Islandici</taxon>
    </lineage>
</organism>
<evidence type="ECO:0000313" key="7">
    <source>
        <dbReference type="EMBL" id="CRG83506.1"/>
    </source>
</evidence>
<evidence type="ECO:0000313" key="8">
    <source>
        <dbReference type="Proteomes" id="UP000054383"/>
    </source>
</evidence>
<evidence type="ECO:0000256" key="2">
    <source>
        <dbReference type="ARBA" id="ARBA00022670"/>
    </source>
</evidence>
<dbReference type="OMA" id="WFDATHY"/>
<evidence type="ECO:0000256" key="5">
    <source>
        <dbReference type="ARBA" id="ARBA00023180"/>
    </source>
</evidence>
<dbReference type="SUPFAM" id="SSF53474">
    <property type="entry name" value="alpha/beta-Hydrolases"/>
    <property type="match status" value="1"/>
</dbReference>
<evidence type="ECO:0000256" key="1">
    <source>
        <dbReference type="ARBA" id="ARBA00011079"/>
    </source>
</evidence>
<evidence type="ECO:0000256" key="6">
    <source>
        <dbReference type="SAM" id="SignalP"/>
    </source>
</evidence>
<name>A0A0U1LM53_TALIS</name>
<dbReference type="PANTHER" id="PTHR11010">
    <property type="entry name" value="PROTEASE S28 PRO-X CARBOXYPEPTIDASE-RELATED"/>
    <property type="match status" value="1"/>
</dbReference>
<feature type="chain" id="PRO_5006711084" evidence="6">
    <location>
        <begin position="21"/>
        <end position="527"/>
    </location>
</feature>
<sequence length="527" mass="58674">MKYLNLLSLALSGLAPLGACYQAHNFSVPIDHFHNETLYEPHTNASFNIRYWFDATHYQPGGPVFLLAGGETDASFILPVLSHGIFAELMKTYHGIGLILEHRYYGTSYPVEQITPESLRFLTTEQAMADYAYFAQHVTLPGMEAVDIRAQKNSSTPWIAYGVSYAGGFVSFLRKLYPDIYYGAISSSGTTAAITNFWKYYEPIRQYAPARCVSAIQDFVEIFDHVLIDNADNKILVAQLKNAVGAKNDSDNALFGAQLAQAVTSWQSRNWNPPNGSLYFSEYCGNATTSDHLLYPNIAPKEDFFKGVISLAGYNGSDKELVTRVLNQAGFFQNTLYKFINPQSDSSSSSSSAEVAVKKDTVLPKSDGYNWLYQQCTEWGNFHTGSGVPTNIRSIVSRVITLPYQTRTCKDFGVTSPPDTERINRYGGLNFTYPRLAAIGGFADPWRDASPLAQELYPLRNSTDDEPVIQIDLPAEDVYDGLRGAVHHWELNGATTDTFPAGLPPKGVTDAWDEIIRFVGVWLKDRY</sequence>
<dbReference type="EMBL" id="CVMT01000001">
    <property type="protein sequence ID" value="CRG83506.1"/>
    <property type="molecule type" value="Genomic_DNA"/>
</dbReference>
<keyword evidence="2" id="KW-0645">Protease</keyword>
<dbReference type="OrthoDB" id="1735038at2759"/>
<dbReference type="Pfam" id="PF05577">
    <property type="entry name" value="Peptidase_S28"/>
    <property type="match status" value="1"/>
</dbReference>
<dbReference type="GO" id="GO:0008239">
    <property type="term" value="F:dipeptidyl-peptidase activity"/>
    <property type="evidence" value="ECO:0007669"/>
    <property type="project" value="TreeGrafter"/>
</dbReference>
<gene>
    <name evidence="7" type="ORF">PISL3812_00857</name>
</gene>
<keyword evidence="8" id="KW-1185">Reference proteome</keyword>
<dbReference type="Proteomes" id="UP000054383">
    <property type="component" value="Unassembled WGS sequence"/>
</dbReference>
<dbReference type="GO" id="GO:0006508">
    <property type="term" value="P:proteolysis"/>
    <property type="evidence" value="ECO:0007669"/>
    <property type="project" value="UniProtKB-KW"/>
</dbReference>
<keyword evidence="5" id="KW-0325">Glycoprotein</keyword>
<dbReference type="InterPro" id="IPR029058">
    <property type="entry name" value="AB_hydrolase_fold"/>
</dbReference>
<evidence type="ECO:0000256" key="4">
    <source>
        <dbReference type="ARBA" id="ARBA00022801"/>
    </source>
</evidence>
<accession>A0A0U1LM53</accession>
<evidence type="ECO:0000256" key="3">
    <source>
        <dbReference type="ARBA" id="ARBA00022729"/>
    </source>
</evidence>
<proteinExistence type="inferred from homology"/>